<organism evidence="1 2">
    <name type="scientific">Trachymyrmex septentrionalis</name>
    <dbReference type="NCBI Taxonomy" id="34720"/>
    <lineage>
        <taxon>Eukaryota</taxon>
        <taxon>Metazoa</taxon>
        <taxon>Ecdysozoa</taxon>
        <taxon>Arthropoda</taxon>
        <taxon>Hexapoda</taxon>
        <taxon>Insecta</taxon>
        <taxon>Pterygota</taxon>
        <taxon>Neoptera</taxon>
        <taxon>Endopterygota</taxon>
        <taxon>Hymenoptera</taxon>
        <taxon>Apocrita</taxon>
        <taxon>Aculeata</taxon>
        <taxon>Formicoidea</taxon>
        <taxon>Formicidae</taxon>
        <taxon>Myrmicinae</taxon>
        <taxon>Trachymyrmex</taxon>
    </lineage>
</organism>
<proteinExistence type="predicted"/>
<keyword evidence="2" id="KW-1185">Reference proteome</keyword>
<dbReference type="AlphaFoldDB" id="A0A195F418"/>
<feature type="non-terminal residue" evidence="1">
    <location>
        <position position="1"/>
    </location>
</feature>
<name>A0A195F418_9HYME</name>
<dbReference type="Proteomes" id="UP000078541">
    <property type="component" value="Unassembled WGS sequence"/>
</dbReference>
<accession>A0A195F418</accession>
<reference evidence="1 2" key="1">
    <citation type="submission" date="2016-03" db="EMBL/GenBank/DDBJ databases">
        <title>Trachymyrmex septentrionalis WGS genome.</title>
        <authorList>
            <person name="Nygaard S."/>
            <person name="Hu H."/>
            <person name="Boomsma J."/>
            <person name="Zhang G."/>
        </authorList>
    </citation>
    <scope>NUCLEOTIDE SEQUENCE [LARGE SCALE GENOMIC DNA]</scope>
    <source>
        <strain evidence="1">Tsep2-gDNA-1</strain>
        <tissue evidence="1">Whole body</tissue>
    </source>
</reference>
<protein>
    <submittedName>
        <fullName evidence="1">Uncharacterized protein</fullName>
    </submittedName>
</protein>
<evidence type="ECO:0000313" key="2">
    <source>
        <dbReference type="Proteomes" id="UP000078541"/>
    </source>
</evidence>
<dbReference type="EMBL" id="KQ981820">
    <property type="protein sequence ID" value="KYN35208.1"/>
    <property type="molecule type" value="Genomic_DNA"/>
</dbReference>
<sequence length="62" mass="7165">RLSDSSYSLRAISILFASVLRECPMREDVNPILRKEGDLEEADNRHQQSAEQPCGKYHFLLM</sequence>
<evidence type="ECO:0000313" key="1">
    <source>
        <dbReference type="EMBL" id="KYN35208.1"/>
    </source>
</evidence>
<gene>
    <name evidence="1" type="ORF">ALC56_10383</name>
</gene>